<feature type="region of interest" description="Disordered" evidence="1">
    <location>
        <begin position="1"/>
        <end position="32"/>
    </location>
</feature>
<name>A0A1B8GG24_9PEZI</name>
<dbReference type="RefSeq" id="XP_018128508.1">
    <property type="nucleotide sequence ID" value="XM_018275729.2"/>
</dbReference>
<evidence type="ECO:0000313" key="3">
    <source>
        <dbReference type="Proteomes" id="UP000091956"/>
    </source>
</evidence>
<dbReference type="EMBL" id="KV460240">
    <property type="protein sequence ID" value="OBT94775.1"/>
    <property type="molecule type" value="Genomic_DNA"/>
</dbReference>
<proteinExistence type="predicted"/>
<reference evidence="3" key="2">
    <citation type="journal article" date="2018" name="Nat. Commun.">
        <title>Extreme sensitivity to ultraviolet light in the fungal pathogen causing white-nose syndrome of bats.</title>
        <authorList>
            <person name="Palmer J.M."/>
            <person name="Drees K.P."/>
            <person name="Foster J.T."/>
            <person name="Lindner D.L."/>
        </authorList>
    </citation>
    <scope>NUCLEOTIDE SEQUENCE [LARGE SCALE GENOMIC DNA]</scope>
    <source>
        <strain evidence="3">UAMH 10579</strain>
    </source>
</reference>
<dbReference type="GeneID" id="28839662"/>
<sequence length="289" mass="31761">MSRRRKSEDIDGHGKHRAAKRQMGTYSTNLNTLEDDSYEDVEIERDTEGLFVKQPHAQRDRETKKDKSLKLNQVKFASQYGEGGRTDNQRFTEASKTSKKGKGMKKGARYLDDIKHIVDGQAEITGNLGAMAHQSLSLEAQFSDFFVESHQMVLSDILCIGATRHGRLISLKDACTSITENGHQLLAAVDHLGLELGSHMLSTQAKEQECEQNVLSLEGILEGGKREGEARAATLLTGLRMQDVQSGDDEASGALFDDATDDEGRVTWAHVAAKQGKAVGKLASAFLRD</sequence>
<feature type="compositionally biased region" description="Basic and acidic residues" evidence="1">
    <location>
        <begin position="1"/>
        <end position="13"/>
    </location>
</feature>
<dbReference type="OrthoDB" id="3437159at2759"/>
<evidence type="ECO:0000256" key="1">
    <source>
        <dbReference type="SAM" id="MobiDB-lite"/>
    </source>
</evidence>
<evidence type="ECO:0000313" key="2">
    <source>
        <dbReference type="EMBL" id="OBT94775.1"/>
    </source>
</evidence>
<gene>
    <name evidence="2" type="ORF">VE01_06276</name>
</gene>
<reference evidence="2 3" key="1">
    <citation type="submission" date="2016-03" db="EMBL/GenBank/DDBJ databases">
        <title>Comparative genomics of Pseudogymnoascus destructans, the fungus causing white-nose syndrome of bats.</title>
        <authorList>
            <person name="Palmer J.M."/>
            <person name="Drees K.P."/>
            <person name="Foster J.T."/>
            <person name="Lindner D.L."/>
        </authorList>
    </citation>
    <scope>NUCLEOTIDE SEQUENCE [LARGE SCALE GENOMIC DNA]</scope>
    <source>
        <strain evidence="2 3">UAMH 10579</strain>
    </source>
</reference>
<organism evidence="2 3">
    <name type="scientific">Pseudogymnoascus verrucosus</name>
    <dbReference type="NCBI Taxonomy" id="342668"/>
    <lineage>
        <taxon>Eukaryota</taxon>
        <taxon>Fungi</taxon>
        <taxon>Dikarya</taxon>
        <taxon>Ascomycota</taxon>
        <taxon>Pezizomycotina</taxon>
        <taxon>Leotiomycetes</taxon>
        <taxon>Thelebolales</taxon>
        <taxon>Thelebolaceae</taxon>
        <taxon>Pseudogymnoascus</taxon>
    </lineage>
</organism>
<protein>
    <submittedName>
        <fullName evidence="2">Uncharacterized protein</fullName>
    </submittedName>
</protein>
<dbReference type="Proteomes" id="UP000091956">
    <property type="component" value="Unassembled WGS sequence"/>
</dbReference>
<accession>A0A1B8GG24</accession>
<dbReference type="AlphaFoldDB" id="A0A1B8GG24"/>
<keyword evidence="3" id="KW-1185">Reference proteome</keyword>
<feature type="region of interest" description="Disordered" evidence="1">
    <location>
        <begin position="81"/>
        <end position="105"/>
    </location>
</feature>